<feature type="domain" description="EGF-like" evidence="4">
    <location>
        <begin position="119"/>
        <end position="156"/>
    </location>
</feature>
<feature type="transmembrane region" description="Helical" evidence="2">
    <location>
        <begin position="239"/>
        <end position="260"/>
    </location>
</feature>
<dbReference type="InterPro" id="IPR000742">
    <property type="entry name" value="EGF"/>
</dbReference>
<feature type="domain" description="EGF-like" evidence="4">
    <location>
        <begin position="68"/>
        <end position="103"/>
    </location>
</feature>
<keyword evidence="2" id="KW-0812">Transmembrane</keyword>
<dbReference type="EMBL" id="HG711568">
    <property type="protein sequence ID" value="CDJ49251.1"/>
    <property type="molecule type" value="Genomic_DNA"/>
</dbReference>
<dbReference type="VEuPathDB" id="ToxoDB:EBH_0024970"/>
<evidence type="ECO:0000313" key="6">
    <source>
        <dbReference type="Proteomes" id="UP000030750"/>
    </source>
</evidence>
<feature type="chain" id="PRO_5004672527" description="EGF-like domain-containing protein" evidence="3">
    <location>
        <begin position="32"/>
        <end position="280"/>
    </location>
</feature>
<evidence type="ECO:0000259" key="4">
    <source>
        <dbReference type="PROSITE" id="PS50026"/>
    </source>
</evidence>
<comment type="caution">
    <text evidence="1">Lacks conserved residue(s) required for the propagation of feature annotation.</text>
</comment>
<feature type="disulfide bond" evidence="1">
    <location>
        <begin position="123"/>
        <end position="133"/>
    </location>
</feature>
<keyword evidence="3" id="KW-0732">Signal</keyword>
<feature type="disulfide bond" evidence="1">
    <location>
        <begin position="72"/>
        <end position="82"/>
    </location>
</feature>
<feature type="disulfide bond" evidence="1">
    <location>
        <begin position="146"/>
        <end position="155"/>
    </location>
</feature>
<dbReference type="OrthoDB" id="5953235at2759"/>
<dbReference type="SUPFAM" id="SSF57196">
    <property type="entry name" value="EGF/Laminin"/>
    <property type="match status" value="1"/>
</dbReference>
<reference evidence="5" key="2">
    <citation type="submission" date="2013-10" db="EMBL/GenBank/DDBJ databases">
        <authorList>
            <person name="Aslett M."/>
        </authorList>
    </citation>
    <scope>NUCLEOTIDE SEQUENCE [LARGE SCALE GENOMIC DNA]</scope>
    <source>
        <strain evidence="5">Houghton</strain>
    </source>
</reference>
<dbReference type="InterPro" id="IPR051830">
    <property type="entry name" value="NOTCH_homolog"/>
</dbReference>
<keyword evidence="6" id="KW-1185">Reference proteome</keyword>
<accession>U6LGE5</accession>
<feature type="disulfide bond" evidence="1">
    <location>
        <begin position="93"/>
        <end position="102"/>
    </location>
</feature>
<protein>
    <recommendedName>
        <fullName evidence="4">EGF-like domain-containing protein</fullName>
    </recommendedName>
</protein>
<keyword evidence="1" id="KW-0245">EGF-like domain</keyword>
<feature type="signal peptide" evidence="3">
    <location>
        <begin position="1"/>
        <end position="31"/>
    </location>
</feature>
<dbReference type="PROSITE" id="PS00022">
    <property type="entry name" value="EGF_1"/>
    <property type="match status" value="2"/>
</dbReference>
<evidence type="ECO:0000256" key="1">
    <source>
        <dbReference type="PROSITE-ProRule" id="PRU00076"/>
    </source>
</evidence>
<organism evidence="5 6">
    <name type="scientific">Eimeria brunetti</name>
    <dbReference type="NCBI Taxonomy" id="51314"/>
    <lineage>
        <taxon>Eukaryota</taxon>
        <taxon>Sar</taxon>
        <taxon>Alveolata</taxon>
        <taxon>Apicomplexa</taxon>
        <taxon>Conoidasida</taxon>
        <taxon>Coccidia</taxon>
        <taxon>Eucoccidiorida</taxon>
        <taxon>Eimeriorina</taxon>
        <taxon>Eimeriidae</taxon>
        <taxon>Eimeria</taxon>
    </lineage>
</organism>
<evidence type="ECO:0000256" key="2">
    <source>
        <dbReference type="SAM" id="Phobius"/>
    </source>
</evidence>
<dbReference type="Proteomes" id="UP000030750">
    <property type="component" value="Unassembled WGS sequence"/>
</dbReference>
<evidence type="ECO:0000256" key="3">
    <source>
        <dbReference type="SAM" id="SignalP"/>
    </source>
</evidence>
<keyword evidence="2" id="KW-0472">Membrane</keyword>
<sequence>MRRIAPHFGRKFKAFWRLPRAPVLLISIGLSLLPSPQQHGANKGLGDICAISLDEGKPASGSGAIFAAAALCTVNLCVNGTCYENGGLQICVCDKPYSGALCEDTISMCTDGCGINPSTGIDCSSALCSLGTCVDTNTEPFYKCDCGDFFTGTNCETHNNPCTNPAANPCGEGTCTFSPGKGSGTVTCTCDSDYETAFGAGMTTVKWGNSEVLQSPPCTVRKTRGVAKLHFTLSSGSLVIWWTIFGAAILMLIWCCYTIFADSCGRCSTALRAARAAKGL</sequence>
<gene>
    <name evidence="5" type="ORF">EBH_0024970</name>
</gene>
<evidence type="ECO:0000313" key="5">
    <source>
        <dbReference type="EMBL" id="CDJ49251.1"/>
    </source>
</evidence>
<dbReference type="PROSITE" id="PS50026">
    <property type="entry name" value="EGF_3"/>
    <property type="match status" value="2"/>
</dbReference>
<dbReference type="PANTHER" id="PTHR24033">
    <property type="entry name" value="EGF-LIKE DOMAIN-CONTAINING PROTEIN"/>
    <property type="match status" value="1"/>
</dbReference>
<keyword evidence="1" id="KW-1015">Disulfide bond</keyword>
<dbReference type="Gene3D" id="2.10.25.10">
    <property type="entry name" value="Laminin"/>
    <property type="match status" value="2"/>
</dbReference>
<dbReference type="SMART" id="SM00181">
    <property type="entry name" value="EGF"/>
    <property type="match status" value="3"/>
</dbReference>
<proteinExistence type="predicted"/>
<reference evidence="5" key="1">
    <citation type="submission" date="2013-10" db="EMBL/GenBank/DDBJ databases">
        <title>Genomic analysis of the causative agents of coccidiosis in chickens.</title>
        <authorList>
            <person name="Reid A.J."/>
            <person name="Blake D."/>
            <person name="Billington K."/>
            <person name="Browne H."/>
            <person name="Dunn M."/>
            <person name="Hung S."/>
            <person name="Kawahara F."/>
            <person name="Miranda-Saavedra D."/>
            <person name="Mourier T."/>
            <person name="Nagra H."/>
            <person name="Otto T.D."/>
            <person name="Rawlings N."/>
            <person name="Sanchez A."/>
            <person name="Sanders M."/>
            <person name="Subramaniam C."/>
            <person name="Tay Y."/>
            <person name="Dear P."/>
            <person name="Doerig C."/>
            <person name="Gruber A."/>
            <person name="Parkinson J."/>
            <person name="Shirley M."/>
            <person name="Wan K.L."/>
            <person name="Berriman M."/>
            <person name="Tomley F."/>
            <person name="Pain A."/>
        </authorList>
    </citation>
    <scope>NUCLEOTIDE SEQUENCE [LARGE SCALE GENOMIC DNA]</scope>
    <source>
        <strain evidence="5">Houghton</strain>
    </source>
</reference>
<name>U6LGE5_9EIME</name>
<keyword evidence="2" id="KW-1133">Transmembrane helix</keyword>
<dbReference type="AlphaFoldDB" id="U6LGE5"/>
<dbReference type="PROSITE" id="PS01186">
    <property type="entry name" value="EGF_2"/>
    <property type="match status" value="1"/>
</dbReference>